<feature type="compositionally biased region" description="Basic and acidic residues" evidence="9">
    <location>
        <begin position="362"/>
        <end position="382"/>
    </location>
</feature>
<dbReference type="PANTHER" id="PTHR46613:SF1">
    <property type="entry name" value="RADIAL SPOKE HEAD 10 HOMOLOG B-RELATED"/>
    <property type="match status" value="1"/>
</dbReference>
<dbReference type="SMART" id="SM00698">
    <property type="entry name" value="MORN"/>
    <property type="match status" value="9"/>
</dbReference>
<evidence type="ECO:0000256" key="1">
    <source>
        <dbReference type="ARBA" id="ARBA00004230"/>
    </source>
</evidence>
<feature type="region of interest" description="Disordered" evidence="9">
    <location>
        <begin position="350"/>
        <end position="399"/>
    </location>
</feature>
<reference evidence="11 12" key="1">
    <citation type="journal article" date="2010" name="Nature">
        <title>The Ectocarpus genome and the independent evolution of multicellularity in brown algae.</title>
        <authorList>
            <person name="Cock J.M."/>
            <person name="Sterck L."/>
            <person name="Rouze P."/>
            <person name="Scornet D."/>
            <person name="Allen A.E."/>
            <person name="Amoutzias G."/>
            <person name="Anthouard V."/>
            <person name="Artiguenave F."/>
            <person name="Aury J.M."/>
            <person name="Badger J.H."/>
            <person name="Beszteri B."/>
            <person name="Billiau K."/>
            <person name="Bonnet E."/>
            <person name="Bothwell J.H."/>
            <person name="Bowler C."/>
            <person name="Boyen C."/>
            <person name="Brownlee C."/>
            <person name="Carrano C.J."/>
            <person name="Charrier B."/>
            <person name="Cho G.Y."/>
            <person name="Coelho S.M."/>
            <person name="Collen J."/>
            <person name="Corre E."/>
            <person name="Da Silva C."/>
            <person name="Delage L."/>
            <person name="Delaroque N."/>
            <person name="Dittami S.M."/>
            <person name="Doulbeau S."/>
            <person name="Elias M."/>
            <person name="Farnham G."/>
            <person name="Gachon C.M."/>
            <person name="Gschloessl B."/>
            <person name="Heesch S."/>
            <person name="Jabbari K."/>
            <person name="Jubin C."/>
            <person name="Kawai H."/>
            <person name="Kimura K."/>
            <person name="Kloareg B."/>
            <person name="Kupper F.C."/>
            <person name="Lang D."/>
            <person name="Le Bail A."/>
            <person name="Leblanc C."/>
            <person name="Lerouge P."/>
            <person name="Lohr M."/>
            <person name="Lopez P.J."/>
            <person name="Martens C."/>
            <person name="Maumus F."/>
            <person name="Michel G."/>
            <person name="Miranda-Saavedra D."/>
            <person name="Morales J."/>
            <person name="Moreau H."/>
            <person name="Motomura T."/>
            <person name="Nagasato C."/>
            <person name="Napoli C.A."/>
            <person name="Nelson D.R."/>
            <person name="Nyvall-Collen P."/>
            <person name="Peters A.F."/>
            <person name="Pommier C."/>
            <person name="Potin P."/>
            <person name="Poulain J."/>
            <person name="Quesneville H."/>
            <person name="Read B."/>
            <person name="Rensing S.A."/>
            <person name="Ritter A."/>
            <person name="Rousvoal S."/>
            <person name="Samanta M."/>
            <person name="Samson G."/>
            <person name="Schroeder D.C."/>
            <person name="Segurens B."/>
            <person name="Strittmatter M."/>
            <person name="Tonon T."/>
            <person name="Tregear J.W."/>
            <person name="Valentin K."/>
            <person name="von Dassow P."/>
            <person name="Yamagishi T."/>
            <person name="Van de Peer Y."/>
            <person name="Wincker P."/>
        </authorList>
    </citation>
    <scope>NUCLEOTIDE SEQUENCE [LARGE SCALE GENOMIC DNA]</scope>
    <source>
        <strain evidence="12">Ec32 / CCAP1310/4</strain>
    </source>
</reference>
<keyword evidence="3" id="KW-0963">Cytoplasm</keyword>
<dbReference type="GO" id="GO:0005930">
    <property type="term" value="C:axoneme"/>
    <property type="evidence" value="ECO:0007669"/>
    <property type="project" value="UniProtKB-SubCell"/>
</dbReference>
<feature type="signal peptide" evidence="10">
    <location>
        <begin position="1"/>
        <end position="22"/>
    </location>
</feature>
<keyword evidence="12" id="KW-1185">Reference proteome</keyword>
<keyword evidence="7" id="KW-0206">Cytoskeleton</keyword>
<dbReference type="Pfam" id="PF02493">
    <property type="entry name" value="MORN"/>
    <property type="match status" value="9"/>
</dbReference>
<dbReference type="PANTHER" id="PTHR46613">
    <property type="entry name" value="RADIAL SPOKE HEAD 10 HOMOLOG B-RELATED"/>
    <property type="match status" value="1"/>
</dbReference>
<keyword evidence="4" id="KW-0677">Repeat</keyword>
<dbReference type="EMBL" id="FN649743">
    <property type="protein sequence ID" value="CBJ49028.1"/>
    <property type="molecule type" value="Genomic_DNA"/>
</dbReference>
<accession>D7FIY9</accession>
<feature type="region of interest" description="Disordered" evidence="9">
    <location>
        <begin position="947"/>
        <end position="970"/>
    </location>
</feature>
<evidence type="ECO:0000256" key="6">
    <source>
        <dbReference type="ARBA" id="ARBA00023069"/>
    </source>
</evidence>
<evidence type="ECO:0000313" key="11">
    <source>
        <dbReference type="EMBL" id="CBJ49028.1"/>
    </source>
</evidence>
<dbReference type="AlphaFoldDB" id="D7FIY9"/>
<protein>
    <submittedName>
        <fullName evidence="11">Uncharacterized protein</fullName>
    </submittedName>
</protein>
<dbReference type="EMBL" id="FN647904">
    <property type="protein sequence ID" value="CBJ49028.1"/>
    <property type="molecule type" value="Genomic_DNA"/>
</dbReference>
<sequence>MRIISSLAFLLLSSSYSGQGEALFRSGNKYSGEFRRGVMDGRGCYTWISDGTVYEGDFRNNELTGTGRYSWSDGSAYEGGVALGLRDGYGVFTSADGTLVYEGNWRKSKRHGRGEQRYGVSTKEVSSYAGEWEANCRHGHGTMTYASGNVYEGEWVEDHKEGMGVMNWVERRERYTGNWKQDLQCGYGEHVWIEERPVSAVSMDTQKQMCNVYRGEWLDGMRHGQGTFMYADGSRHTGQWHKNKKHGPAVFMSDNGRTFEGLFDDDAMLGKVGQINSDLKLLYKHYAKPEMTAPRDSTMFTMSMEQFVVFARDCRALAPCTPVTVGEVYRMFFRMRRQHAFELNQSLERAMASGSSTGRHRPSSEHNEGEGGEEKGGGDVHRSAYCSESNSGERHPQERKELCVARSDLETEGGIYDSRRAITFREYIEGIVRLARMVSLHAGTGDGSNNFAATAAANIAANGGGMPRNMSTSASRATSPRASALARIGTAPIEGGGSLSLSAVGENTVSSNDVTATRDAAAAGSAAGAVDRGGASQSSTEGRAVLNVNADFKRFVGSHLSELLTTLSANAAFGGGVRGGDRRGGGGGGGRGEGRGGTGGGKGGRGGGAAVARMGAGGTVGSKLGDKRVGPVESPCVKELGEAEEQVSSLYRDFSGPSLEPMTLRGLLRMARDAGLQERVGLTSEDVKKMFKQANAFLQSRDGPATPDIAGSTPPCGAATKVADPDRKESNPVEALGLSSSTAVGGGGVGFPLPTVDSATVCLVGAAPCTVDLDLLDQELMPDEFKVVIAGLFELARDKNSQSHSAADNEGVEYQPEVPPEEPLHSDHPAGGGGTREGDGEQAPASHSDAGRKVDSAGGGGGGGAAAVAASGVSTQGSPTPGAKTAAHPVQNGESKNQDSASLDAGEGSTDTTAAAEAVEAAPEWLADPKAFVSRVIQWAGEGGAKRSKAVRAKPPTREMQKLLASSHFL</sequence>
<evidence type="ECO:0000256" key="10">
    <source>
        <dbReference type="SAM" id="SignalP"/>
    </source>
</evidence>
<proteinExistence type="predicted"/>
<evidence type="ECO:0000256" key="9">
    <source>
        <dbReference type="SAM" id="MobiDB-lite"/>
    </source>
</evidence>
<name>D7FIY9_ECTSI</name>
<feature type="region of interest" description="Disordered" evidence="9">
    <location>
        <begin position="574"/>
        <end position="614"/>
    </location>
</feature>
<feature type="compositionally biased region" description="Polar residues" evidence="9">
    <location>
        <begin position="892"/>
        <end position="901"/>
    </location>
</feature>
<evidence type="ECO:0000256" key="7">
    <source>
        <dbReference type="ARBA" id="ARBA00023212"/>
    </source>
</evidence>
<keyword evidence="6" id="KW-0969">Cilium</keyword>
<feature type="chain" id="PRO_5003095277" evidence="10">
    <location>
        <begin position="23"/>
        <end position="970"/>
    </location>
</feature>
<feature type="compositionally biased region" description="Gly residues" evidence="9">
    <location>
        <begin position="585"/>
        <end position="614"/>
    </location>
</feature>
<organism evidence="11 12">
    <name type="scientific">Ectocarpus siliculosus</name>
    <name type="common">Brown alga</name>
    <name type="synonym">Conferva siliculosa</name>
    <dbReference type="NCBI Taxonomy" id="2880"/>
    <lineage>
        <taxon>Eukaryota</taxon>
        <taxon>Sar</taxon>
        <taxon>Stramenopiles</taxon>
        <taxon>Ochrophyta</taxon>
        <taxon>PX clade</taxon>
        <taxon>Phaeophyceae</taxon>
        <taxon>Ectocarpales</taxon>
        <taxon>Ectocarpaceae</taxon>
        <taxon>Ectocarpus</taxon>
    </lineage>
</organism>
<evidence type="ECO:0000256" key="4">
    <source>
        <dbReference type="ARBA" id="ARBA00022737"/>
    </source>
</evidence>
<keyword evidence="5" id="KW-0282">Flagellum</keyword>
<dbReference type="Gene3D" id="2.20.110.10">
    <property type="entry name" value="Histone H3 K4-specific methyltransferase SET7/9 N-terminal domain"/>
    <property type="match status" value="4"/>
</dbReference>
<dbReference type="STRING" id="2880.D7FIY9"/>
<dbReference type="InterPro" id="IPR003409">
    <property type="entry name" value="MORN"/>
</dbReference>
<evidence type="ECO:0000256" key="5">
    <source>
        <dbReference type="ARBA" id="ARBA00022846"/>
    </source>
</evidence>
<dbReference type="Proteomes" id="UP000002630">
    <property type="component" value="Linkage Group LG18"/>
</dbReference>
<comment type="subcellular location">
    <subcellularLocation>
        <location evidence="1">Cell projection</location>
        <location evidence="1">Cilium</location>
        <location evidence="1">Flagellum</location>
    </subcellularLocation>
    <subcellularLocation>
        <location evidence="2">Cytoplasm</location>
        <location evidence="2">Cytoskeleton</location>
        <location evidence="2">Cilium axoneme</location>
    </subcellularLocation>
</comment>
<dbReference type="OrthoDB" id="294378at2759"/>
<dbReference type="InParanoid" id="D7FIY9"/>
<evidence type="ECO:0000256" key="8">
    <source>
        <dbReference type="ARBA" id="ARBA00023273"/>
    </source>
</evidence>
<keyword evidence="8" id="KW-0966">Cell projection</keyword>
<feature type="region of interest" description="Disordered" evidence="9">
    <location>
        <begin position="801"/>
        <end position="915"/>
    </location>
</feature>
<gene>
    <name evidence="11" type="ORF">Esi_0125_0005</name>
</gene>
<dbReference type="eggNOG" id="KOG0231">
    <property type="taxonomic scope" value="Eukaryota"/>
</dbReference>
<dbReference type="SUPFAM" id="SSF82185">
    <property type="entry name" value="Histone H3 K4-specific methyltransferase SET7/9 N-terminal domain"/>
    <property type="match status" value="3"/>
</dbReference>
<evidence type="ECO:0000256" key="3">
    <source>
        <dbReference type="ARBA" id="ARBA00022490"/>
    </source>
</evidence>
<evidence type="ECO:0000313" key="12">
    <source>
        <dbReference type="Proteomes" id="UP000002630"/>
    </source>
</evidence>
<dbReference type="GO" id="GO:0031514">
    <property type="term" value="C:motile cilium"/>
    <property type="evidence" value="ECO:0007669"/>
    <property type="project" value="UniProtKB-SubCell"/>
</dbReference>
<evidence type="ECO:0000256" key="2">
    <source>
        <dbReference type="ARBA" id="ARBA00004430"/>
    </source>
</evidence>
<keyword evidence="10" id="KW-0732">Signal</keyword>